<reference evidence="1 2" key="1">
    <citation type="submission" date="2021-10" db="EMBL/GenBank/DDBJ databases">
        <title>Lutispora strain m25 sp. nov., a thermophilic, non-spore-forming bacterium isolated from a lab-scale methanogenic bioreactor digesting anaerobic sludge.</title>
        <authorList>
            <person name="El Houari A."/>
            <person name="Mcdonald J."/>
        </authorList>
    </citation>
    <scope>NUCLEOTIDE SEQUENCE [LARGE SCALE GENOMIC DNA]</scope>
    <source>
        <strain evidence="2">m25</strain>
    </source>
</reference>
<dbReference type="EMBL" id="JAJEKE010000020">
    <property type="protein sequence ID" value="MCQ1531312.1"/>
    <property type="molecule type" value="Genomic_DNA"/>
</dbReference>
<accession>A0ABT1NJ49</accession>
<sequence length="117" mass="13558">MLVKLDTTIEELIKNKKIKTKWSEIESYGITEMINLLWQDEIEYGSIGQATMVKDKAAYQNLFEGIPYKSETGYETIIRAYIDTDDNIVFQSSKGNVFLYETDEIDGEDLKYYNTGE</sequence>
<evidence type="ECO:0000313" key="2">
    <source>
        <dbReference type="Proteomes" id="UP001651880"/>
    </source>
</evidence>
<evidence type="ECO:0000313" key="1">
    <source>
        <dbReference type="EMBL" id="MCQ1531312.1"/>
    </source>
</evidence>
<proteinExistence type="predicted"/>
<comment type="caution">
    <text evidence="1">The sequence shown here is derived from an EMBL/GenBank/DDBJ whole genome shotgun (WGS) entry which is preliminary data.</text>
</comment>
<name>A0ABT1NJ49_9FIRM</name>
<protein>
    <submittedName>
        <fullName evidence="1">Uncharacterized protein</fullName>
    </submittedName>
</protein>
<keyword evidence="2" id="KW-1185">Reference proteome</keyword>
<gene>
    <name evidence="1" type="ORF">LJD61_17445</name>
</gene>
<organism evidence="1 2">
    <name type="scientific">Lutispora saccharofermentans</name>
    <dbReference type="NCBI Taxonomy" id="3024236"/>
    <lineage>
        <taxon>Bacteria</taxon>
        <taxon>Bacillati</taxon>
        <taxon>Bacillota</taxon>
        <taxon>Clostridia</taxon>
        <taxon>Lutisporales</taxon>
        <taxon>Lutisporaceae</taxon>
        <taxon>Lutispora</taxon>
    </lineage>
</organism>
<dbReference type="Proteomes" id="UP001651880">
    <property type="component" value="Unassembled WGS sequence"/>
</dbReference>
<dbReference type="RefSeq" id="WP_255228838.1">
    <property type="nucleotide sequence ID" value="NZ_JAJEKE010000020.1"/>
</dbReference>